<reference evidence="2 3" key="1">
    <citation type="submission" date="2021-04" db="EMBL/GenBank/DDBJ databases">
        <authorList>
            <person name="Bliznina A."/>
        </authorList>
    </citation>
    <scope>NUCLEOTIDE SEQUENCE [LARGE SCALE GENOMIC DNA]</scope>
</reference>
<dbReference type="SUPFAM" id="SSF89837">
    <property type="entry name" value="Doublecortin (DC)"/>
    <property type="match status" value="1"/>
</dbReference>
<evidence type="ECO:0000313" key="3">
    <source>
        <dbReference type="Proteomes" id="UP001158576"/>
    </source>
</evidence>
<accession>A0ABN7S1I3</accession>
<sequence>MTERLRRLHVIKNATRQGVVIPFNQSSLTELKNDIADELRMNRVNFLFNPHGCEIIDFDLIRDDDVLIASASQHFEKPGKKKPAETAMYTLLKEVLKMALKMLIDTVRGPLLAQIASA</sequence>
<dbReference type="Pfam" id="PF11834">
    <property type="entry name" value="KHA"/>
    <property type="match status" value="1"/>
</dbReference>
<dbReference type="InterPro" id="IPR036572">
    <property type="entry name" value="Doublecortin_dom_sf"/>
</dbReference>
<name>A0ABN7S1I3_OIKDI</name>
<evidence type="ECO:0000313" key="2">
    <source>
        <dbReference type="EMBL" id="CAG5087914.1"/>
    </source>
</evidence>
<dbReference type="InterPro" id="IPR021789">
    <property type="entry name" value="KHA_dom"/>
</dbReference>
<feature type="domain" description="KHA" evidence="1">
    <location>
        <begin position="15"/>
        <end position="68"/>
    </location>
</feature>
<evidence type="ECO:0000259" key="1">
    <source>
        <dbReference type="Pfam" id="PF11834"/>
    </source>
</evidence>
<dbReference type="EMBL" id="OU015568">
    <property type="protein sequence ID" value="CAG5087914.1"/>
    <property type="molecule type" value="Genomic_DNA"/>
</dbReference>
<keyword evidence="3" id="KW-1185">Reference proteome</keyword>
<protein>
    <submittedName>
        <fullName evidence="2">Oidioi.mRNA.OKI2018_I69.PAR.g11667.t1.cds</fullName>
    </submittedName>
</protein>
<gene>
    <name evidence="2" type="ORF">OKIOD_LOCUS3225</name>
</gene>
<dbReference type="Proteomes" id="UP001158576">
    <property type="component" value="Chromosome PAR"/>
</dbReference>
<proteinExistence type="predicted"/>
<organism evidence="2 3">
    <name type="scientific">Oikopleura dioica</name>
    <name type="common">Tunicate</name>
    <dbReference type="NCBI Taxonomy" id="34765"/>
    <lineage>
        <taxon>Eukaryota</taxon>
        <taxon>Metazoa</taxon>
        <taxon>Chordata</taxon>
        <taxon>Tunicata</taxon>
        <taxon>Appendicularia</taxon>
        <taxon>Copelata</taxon>
        <taxon>Oikopleuridae</taxon>
        <taxon>Oikopleura</taxon>
    </lineage>
</organism>